<proteinExistence type="predicted"/>
<keyword evidence="4 6" id="KW-0472">Membrane</keyword>
<evidence type="ECO:0000313" key="8">
    <source>
        <dbReference type="EMBL" id="CAB4959998.1"/>
    </source>
</evidence>
<feature type="transmembrane region" description="Helical" evidence="6">
    <location>
        <begin position="121"/>
        <end position="138"/>
    </location>
</feature>
<feature type="domain" description="DUF1232" evidence="7">
    <location>
        <begin position="94"/>
        <end position="126"/>
    </location>
</feature>
<evidence type="ECO:0000256" key="4">
    <source>
        <dbReference type="ARBA" id="ARBA00023136"/>
    </source>
</evidence>
<keyword evidence="3 6" id="KW-1133">Transmembrane helix</keyword>
<dbReference type="InterPro" id="IPR010652">
    <property type="entry name" value="DUF1232"/>
</dbReference>
<keyword evidence="2 6" id="KW-0812">Transmembrane</keyword>
<feature type="transmembrane region" description="Helical" evidence="6">
    <location>
        <begin position="94"/>
        <end position="115"/>
    </location>
</feature>
<evidence type="ECO:0000256" key="1">
    <source>
        <dbReference type="ARBA" id="ARBA00004127"/>
    </source>
</evidence>
<evidence type="ECO:0000259" key="7">
    <source>
        <dbReference type="Pfam" id="PF06803"/>
    </source>
</evidence>
<sequence>MTFTVLDEEHIDAMERELSDEGAFRSPPSDSGETGAHDNSEATGSESDGFSFEEFLEWLGEWAGKIGKTLLEKALVAWYVAIDDRTPDWAKGPLIGALVYLGFPIDAVSDFVPFVGFADDAMVLALALAAVVTSVRLRHVRQARHTMRTWGIDVRDPDPDRDDDEQASPTE</sequence>
<name>A0A6J7KU98_9ZZZZ</name>
<feature type="region of interest" description="Disordered" evidence="5">
    <location>
        <begin position="16"/>
        <end position="47"/>
    </location>
</feature>
<dbReference type="AlphaFoldDB" id="A0A6J7KU98"/>
<evidence type="ECO:0000256" key="2">
    <source>
        <dbReference type="ARBA" id="ARBA00022692"/>
    </source>
</evidence>
<dbReference type="Pfam" id="PF06803">
    <property type="entry name" value="DUF1232"/>
    <property type="match status" value="1"/>
</dbReference>
<protein>
    <submittedName>
        <fullName evidence="8">Unannotated protein</fullName>
    </submittedName>
</protein>
<evidence type="ECO:0000256" key="6">
    <source>
        <dbReference type="SAM" id="Phobius"/>
    </source>
</evidence>
<dbReference type="EMBL" id="CAFBNE010000073">
    <property type="protein sequence ID" value="CAB4959998.1"/>
    <property type="molecule type" value="Genomic_DNA"/>
</dbReference>
<evidence type="ECO:0000256" key="3">
    <source>
        <dbReference type="ARBA" id="ARBA00022989"/>
    </source>
</evidence>
<comment type="subcellular location">
    <subcellularLocation>
        <location evidence="1">Endomembrane system</location>
        <topology evidence="1">Multi-pass membrane protein</topology>
    </subcellularLocation>
</comment>
<feature type="compositionally biased region" description="Acidic residues" evidence="5">
    <location>
        <begin position="159"/>
        <end position="171"/>
    </location>
</feature>
<evidence type="ECO:0000256" key="5">
    <source>
        <dbReference type="SAM" id="MobiDB-lite"/>
    </source>
</evidence>
<dbReference type="GO" id="GO:0012505">
    <property type="term" value="C:endomembrane system"/>
    <property type="evidence" value="ECO:0007669"/>
    <property type="project" value="UniProtKB-SubCell"/>
</dbReference>
<gene>
    <name evidence="8" type="ORF">UFOPK3772_02134</name>
</gene>
<reference evidence="8" key="1">
    <citation type="submission" date="2020-05" db="EMBL/GenBank/DDBJ databases">
        <authorList>
            <person name="Chiriac C."/>
            <person name="Salcher M."/>
            <person name="Ghai R."/>
            <person name="Kavagutti S V."/>
        </authorList>
    </citation>
    <scope>NUCLEOTIDE SEQUENCE</scope>
</reference>
<feature type="region of interest" description="Disordered" evidence="5">
    <location>
        <begin position="151"/>
        <end position="171"/>
    </location>
</feature>
<organism evidence="8">
    <name type="scientific">freshwater metagenome</name>
    <dbReference type="NCBI Taxonomy" id="449393"/>
    <lineage>
        <taxon>unclassified sequences</taxon>
        <taxon>metagenomes</taxon>
        <taxon>ecological metagenomes</taxon>
    </lineage>
</organism>
<accession>A0A6J7KU98</accession>